<dbReference type="Gene3D" id="3.40.50.1000">
    <property type="entry name" value="HAD superfamily/HAD-like"/>
    <property type="match status" value="1"/>
</dbReference>
<dbReference type="NCBIfam" id="TIGR01488">
    <property type="entry name" value="HAD-SF-IB"/>
    <property type="match status" value="1"/>
</dbReference>
<accession>A0A4P9XTR0</accession>
<dbReference type="EMBL" id="KZ992504">
    <property type="protein sequence ID" value="RKP09567.1"/>
    <property type="molecule type" value="Genomic_DNA"/>
</dbReference>
<dbReference type="InterPro" id="IPR050849">
    <property type="entry name" value="HAD-like_hydrolase_phosphatase"/>
</dbReference>
<reference evidence="3" key="1">
    <citation type="journal article" date="2018" name="Nat. Microbiol.">
        <title>Leveraging single-cell genomics to expand the fungal tree of life.</title>
        <authorList>
            <person name="Ahrendt S.R."/>
            <person name="Quandt C.A."/>
            <person name="Ciobanu D."/>
            <person name="Clum A."/>
            <person name="Salamov A."/>
            <person name="Andreopoulos B."/>
            <person name="Cheng J.F."/>
            <person name="Woyke T."/>
            <person name="Pelin A."/>
            <person name="Henrissat B."/>
            <person name="Reynolds N.K."/>
            <person name="Benny G.L."/>
            <person name="Smith M.E."/>
            <person name="James T.Y."/>
            <person name="Grigoriev I.V."/>
        </authorList>
    </citation>
    <scope>NUCLEOTIDE SEQUENCE [LARGE SCALE GENOMIC DNA]</scope>
    <source>
        <strain evidence="3">RSA 1356</strain>
    </source>
</reference>
<dbReference type="NCBIfam" id="TIGR01489">
    <property type="entry name" value="DKMTPPase-SF"/>
    <property type="match status" value="1"/>
</dbReference>
<keyword evidence="3" id="KW-1185">Reference proteome</keyword>
<dbReference type="STRING" id="78915.A0A4P9XTR0"/>
<evidence type="ECO:0000256" key="1">
    <source>
        <dbReference type="ARBA" id="ARBA00022801"/>
    </source>
</evidence>
<protein>
    <submittedName>
        <fullName evidence="2">Phosphoric monoester hydrolase</fullName>
    </submittedName>
</protein>
<dbReference type="Pfam" id="PF12710">
    <property type="entry name" value="HAD"/>
    <property type="match status" value="1"/>
</dbReference>
<evidence type="ECO:0000313" key="2">
    <source>
        <dbReference type="EMBL" id="RKP09567.1"/>
    </source>
</evidence>
<dbReference type="GO" id="GO:0016791">
    <property type="term" value="F:phosphatase activity"/>
    <property type="evidence" value="ECO:0007669"/>
    <property type="project" value="InterPro"/>
</dbReference>
<sequence length="238" mass="26712">MVLEPASTAVNKHGIHVFSDFDGTITLADTGVILIDHCVGRERRRQMDLDVLNGKTSFRELCVQLWGGVNLDWDQAIQMLEDVQVDPHFGKCLERCRAHDIPFTVLSCGLRALIEWYLKREIGSDFHGIEVLANEADYNPAGWTCTFHDASPHGHDKAVSIRRAREAAKANSQPFLAIFLGDGISDLSAAMEADILFARRGRDLETYCTREGIDHIAFDTFDTAIAEIEKLQQQQQQQ</sequence>
<dbReference type="Gene3D" id="3.90.1470.20">
    <property type="match status" value="1"/>
</dbReference>
<dbReference type="PANTHER" id="PTHR28181:SF2">
    <property type="entry name" value="PHOSPHORIC MONOESTER HYDROLASE"/>
    <property type="match status" value="1"/>
</dbReference>
<dbReference type="AlphaFoldDB" id="A0A4P9XTR0"/>
<dbReference type="OrthoDB" id="2342176at2759"/>
<dbReference type="SUPFAM" id="SSF56784">
    <property type="entry name" value="HAD-like"/>
    <property type="match status" value="1"/>
</dbReference>
<keyword evidence="1 2" id="KW-0378">Hydrolase</keyword>
<organism evidence="2 3">
    <name type="scientific">Thamnocephalis sphaerospora</name>
    <dbReference type="NCBI Taxonomy" id="78915"/>
    <lineage>
        <taxon>Eukaryota</taxon>
        <taxon>Fungi</taxon>
        <taxon>Fungi incertae sedis</taxon>
        <taxon>Zoopagomycota</taxon>
        <taxon>Zoopagomycotina</taxon>
        <taxon>Zoopagomycetes</taxon>
        <taxon>Zoopagales</taxon>
        <taxon>Sigmoideomycetaceae</taxon>
        <taxon>Thamnocephalis</taxon>
    </lineage>
</organism>
<dbReference type="PANTHER" id="PTHR28181">
    <property type="entry name" value="UPF0655 PROTEIN YCR015C"/>
    <property type="match status" value="1"/>
</dbReference>
<proteinExistence type="predicted"/>
<dbReference type="Proteomes" id="UP000271241">
    <property type="component" value="Unassembled WGS sequence"/>
</dbReference>
<dbReference type="InterPro" id="IPR036412">
    <property type="entry name" value="HAD-like_sf"/>
</dbReference>
<name>A0A4P9XTR0_9FUNG</name>
<dbReference type="InterPro" id="IPR006384">
    <property type="entry name" value="HAD_hydro_PyrdxlP_Pase-like"/>
</dbReference>
<dbReference type="InterPro" id="IPR023214">
    <property type="entry name" value="HAD_sf"/>
</dbReference>
<gene>
    <name evidence="2" type="ORF">THASP1DRAFT_22606</name>
</gene>
<evidence type="ECO:0000313" key="3">
    <source>
        <dbReference type="Proteomes" id="UP000271241"/>
    </source>
</evidence>